<keyword evidence="1 2" id="KW-0732">Signal</keyword>
<name>A0A1Y1SCE3_9GAMM</name>
<organism evidence="4 5">
    <name type="scientific">Oceanococcus atlanticus</name>
    <dbReference type="NCBI Taxonomy" id="1317117"/>
    <lineage>
        <taxon>Bacteria</taxon>
        <taxon>Pseudomonadati</taxon>
        <taxon>Pseudomonadota</taxon>
        <taxon>Gammaproteobacteria</taxon>
        <taxon>Chromatiales</taxon>
        <taxon>Oceanococcaceae</taxon>
        <taxon>Oceanococcus</taxon>
    </lineage>
</organism>
<evidence type="ECO:0000256" key="1">
    <source>
        <dbReference type="ARBA" id="ARBA00022729"/>
    </source>
</evidence>
<dbReference type="PROSITE" id="PS50983">
    <property type="entry name" value="FE_B12_PBP"/>
    <property type="match status" value="1"/>
</dbReference>
<comment type="caution">
    <text evidence="4">The sequence shown here is derived from an EMBL/GenBank/DDBJ whole genome shotgun (WGS) entry which is preliminary data.</text>
</comment>
<feature type="signal peptide" evidence="2">
    <location>
        <begin position="1"/>
        <end position="23"/>
    </location>
</feature>
<protein>
    <submittedName>
        <fullName evidence="4">Putative Hemin-binding periplasmic protein HmuT,putative</fullName>
    </submittedName>
</protein>
<proteinExistence type="predicted"/>
<accession>A0A1Y1SCE3</accession>
<dbReference type="PANTHER" id="PTHR30535">
    <property type="entry name" value="VITAMIN B12-BINDING PROTEIN"/>
    <property type="match status" value="1"/>
</dbReference>
<gene>
    <name evidence="4" type="ORF">ATO7_11243</name>
</gene>
<dbReference type="InterPro" id="IPR002491">
    <property type="entry name" value="ABC_transptr_periplasmic_BD"/>
</dbReference>
<evidence type="ECO:0000256" key="2">
    <source>
        <dbReference type="SAM" id="SignalP"/>
    </source>
</evidence>
<dbReference type="PANTHER" id="PTHR30535:SF4">
    <property type="entry name" value="HEMIN-BINDING PERIPLASMIC PROTEIN HMUT"/>
    <property type="match status" value="1"/>
</dbReference>
<feature type="chain" id="PRO_5011988038" evidence="2">
    <location>
        <begin position="24"/>
        <end position="289"/>
    </location>
</feature>
<dbReference type="AlphaFoldDB" id="A0A1Y1SCE3"/>
<reference evidence="4 5" key="1">
    <citation type="submission" date="2013-04" db="EMBL/GenBank/DDBJ databases">
        <title>Oceanococcus atlanticus 22II-S10r2 Genome Sequencing.</title>
        <authorList>
            <person name="Lai Q."/>
            <person name="Li G."/>
            <person name="Shao Z."/>
        </authorList>
    </citation>
    <scope>NUCLEOTIDE SEQUENCE [LARGE SCALE GENOMIC DNA]</scope>
    <source>
        <strain evidence="4 5">22II-S10r2</strain>
    </source>
</reference>
<dbReference type="NCBIfam" id="NF038402">
    <property type="entry name" value="TroA_like"/>
    <property type="match status" value="1"/>
</dbReference>
<keyword evidence="5" id="KW-1185">Reference proteome</keyword>
<evidence type="ECO:0000313" key="4">
    <source>
        <dbReference type="EMBL" id="ORE85864.1"/>
    </source>
</evidence>
<sequence length="289" mass="29693">MKFINPSRCWLVLILLLSPFSSAQSSENAPLRLVTLGGTVTETVYALGAGQQVVATDTSSVWPPAVHALPKVGYYRELAAEGILSAAPDLVLASAHAGPPAVLQKLRSAGIKLVVLPEPPPLAEALAMISSIAQAVGKDAEARALIKSIEESIKALPPAPQHKPGALVVIGGQGGQWMAAGRDSAAGALVTLAGARNVASSFSGYRPVGDEAIISLAPDIIIVPQHALPMLGGRQGILQRPSVAATPAGQKQQVLVMDSLMILAMGPRVGTAAQLLSQHFIGLQTDSGS</sequence>
<feature type="domain" description="Fe/B12 periplasmic-binding" evidence="3">
    <location>
        <begin position="32"/>
        <end position="287"/>
    </location>
</feature>
<evidence type="ECO:0000259" key="3">
    <source>
        <dbReference type="PROSITE" id="PS50983"/>
    </source>
</evidence>
<dbReference type="Gene3D" id="3.40.50.1980">
    <property type="entry name" value="Nitrogenase molybdenum iron protein domain"/>
    <property type="match status" value="2"/>
</dbReference>
<dbReference type="InterPro" id="IPR050902">
    <property type="entry name" value="ABC_Transporter_SBP"/>
</dbReference>
<evidence type="ECO:0000313" key="5">
    <source>
        <dbReference type="Proteomes" id="UP000192342"/>
    </source>
</evidence>
<dbReference type="Pfam" id="PF01497">
    <property type="entry name" value="Peripla_BP_2"/>
    <property type="match status" value="1"/>
</dbReference>
<dbReference type="InterPro" id="IPR054828">
    <property type="entry name" value="Vit_B12_bind_prot"/>
</dbReference>
<dbReference type="Proteomes" id="UP000192342">
    <property type="component" value="Unassembled WGS sequence"/>
</dbReference>
<dbReference type="STRING" id="1317117.ATO7_11243"/>
<dbReference type="EMBL" id="AQQV01000003">
    <property type="protein sequence ID" value="ORE85864.1"/>
    <property type="molecule type" value="Genomic_DNA"/>
</dbReference>
<dbReference type="SUPFAM" id="SSF53807">
    <property type="entry name" value="Helical backbone' metal receptor"/>
    <property type="match status" value="1"/>
</dbReference>